<dbReference type="EMBL" id="MRWE01000036">
    <property type="protein sequence ID" value="ORJ24023.1"/>
    <property type="molecule type" value="Genomic_DNA"/>
</dbReference>
<evidence type="ECO:0000259" key="5">
    <source>
        <dbReference type="Pfam" id="PF25917"/>
    </source>
</evidence>
<feature type="domain" description="CusB-like beta-barrel" evidence="6">
    <location>
        <begin position="229"/>
        <end position="297"/>
    </location>
</feature>
<comment type="similarity">
    <text evidence="2">Belongs to the membrane fusion protein (MFP) (TC 8.A.1) family.</text>
</comment>
<evidence type="ECO:0000259" key="7">
    <source>
        <dbReference type="Pfam" id="PF25967"/>
    </source>
</evidence>
<dbReference type="SUPFAM" id="SSF111369">
    <property type="entry name" value="HlyD-like secretion proteins"/>
    <property type="match status" value="1"/>
</dbReference>
<keyword evidence="9" id="KW-1185">Reference proteome</keyword>
<dbReference type="PANTHER" id="PTHR30469:SF15">
    <property type="entry name" value="HLYD FAMILY OF SECRETION PROTEINS"/>
    <property type="match status" value="1"/>
</dbReference>
<dbReference type="GO" id="GO:0015562">
    <property type="term" value="F:efflux transmembrane transporter activity"/>
    <property type="evidence" value="ECO:0007669"/>
    <property type="project" value="TreeGrafter"/>
</dbReference>
<feature type="domain" description="Multidrug resistance protein MdtA-like barrel-sandwich hybrid" evidence="5">
    <location>
        <begin position="83"/>
        <end position="218"/>
    </location>
</feature>
<accession>A0A1X0WBC7</accession>
<proteinExistence type="inferred from homology"/>
<dbReference type="Gene3D" id="2.40.420.20">
    <property type="match status" value="1"/>
</dbReference>
<evidence type="ECO:0000256" key="1">
    <source>
        <dbReference type="ARBA" id="ARBA00004196"/>
    </source>
</evidence>
<dbReference type="Gene3D" id="2.40.50.100">
    <property type="match status" value="1"/>
</dbReference>
<dbReference type="Gene3D" id="1.10.287.470">
    <property type="entry name" value="Helix hairpin bin"/>
    <property type="match status" value="1"/>
</dbReference>
<protein>
    <submittedName>
        <fullName evidence="8">Efflux transporter periplasmic adaptor subunit</fullName>
    </submittedName>
</protein>
<evidence type="ECO:0000256" key="3">
    <source>
        <dbReference type="ARBA" id="ARBA00022448"/>
    </source>
</evidence>
<comment type="subcellular location">
    <subcellularLocation>
        <location evidence="1">Cell envelope</location>
    </subcellularLocation>
</comment>
<evidence type="ECO:0000313" key="8">
    <source>
        <dbReference type="EMBL" id="ORJ24023.1"/>
    </source>
</evidence>
<dbReference type="Gene3D" id="2.40.30.170">
    <property type="match status" value="1"/>
</dbReference>
<keyword evidence="4" id="KW-1133">Transmembrane helix</keyword>
<dbReference type="Pfam" id="PF25954">
    <property type="entry name" value="Beta-barrel_RND_2"/>
    <property type="match status" value="1"/>
</dbReference>
<dbReference type="RefSeq" id="WP_084913047.1">
    <property type="nucleotide sequence ID" value="NZ_MRWE01000036.1"/>
</dbReference>
<comment type="caution">
    <text evidence="8">The sequence shown here is derived from an EMBL/GenBank/DDBJ whole genome shotgun (WGS) entry which is preliminary data.</text>
</comment>
<evidence type="ECO:0000256" key="2">
    <source>
        <dbReference type="ARBA" id="ARBA00009477"/>
    </source>
</evidence>
<dbReference type="InterPro" id="IPR006143">
    <property type="entry name" value="RND_pump_MFP"/>
</dbReference>
<evidence type="ECO:0000256" key="4">
    <source>
        <dbReference type="SAM" id="Phobius"/>
    </source>
</evidence>
<organism evidence="8 9">
    <name type="scientific">Rouxiella badensis</name>
    <dbReference type="NCBI Taxonomy" id="1646377"/>
    <lineage>
        <taxon>Bacteria</taxon>
        <taxon>Pseudomonadati</taxon>
        <taxon>Pseudomonadota</taxon>
        <taxon>Gammaproteobacteria</taxon>
        <taxon>Enterobacterales</taxon>
        <taxon>Yersiniaceae</taxon>
        <taxon>Rouxiella</taxon>
    </lineage>
</organism>
<sequence length="380" mass="40897">MTDTFADLARQAISHIISSCKITHFLIGLILLSFLIGLNSCGEKQQKVALSPRPVRFVIAPQPTLSIFHNQTGEIRAHDELTLGFRLGGRLLTRRVEVGDEVKKGELLASLESETGENQFNSARADLQSAIVSEQVAAANLRRMKILMPSGAIARVQLDNAMADWQSALSHRQTSENALKNARENLDWTRLTAPAPGIITQVSASSGQVVGAGQTVVNLAEATELDAVFDLSESQVRALKNVQSLNVSLLSDPAITTHGILRDISPQADPQTRTWRVRISLNNPPRAMALGASVQAPLPETGLGGIRLPASSLSQSGGTPAVFIVDRRNLQLEMRPVIIGRFSTREVFISSGIRPGETVVTAGVSKLRQGEKVSLGEGQE</sequence>
<dbReference type="NCBIfam" id="TIGR01730">
    <property type="entry name" value="RND_mfp"/>
    <property type="match status" value="1"/>
</dbReference>
<feature type="transmembrane region" description="Helical" evidence="4">
    <location>
        <begin position="12"/>
        <end position="38"/>
    </location>
</feature>
<dbReference type="Proteomes" id="UP000192536">
    <property type="component" value="Unassembled WGS sequence"/>
</dbReference>
<dbReference type="InterPro" id="IPR058625">
    <property type="entry name" value="MdtA-like_BSH"/>
</dbReference>
<gene>
    <name evidence="8" type="ORF">BS640_18195</name>
</gene>
<dbReference type="PANTHER" id="PTHR30469">
    <property type="entry name" value="MULTIDRUG RESISTANCE PROTEIN MDTA"/>
    <property type="match status" value="1"/>
</dbReference>
<dbReference type="Pfam" id="PF25917">
    <property type="entry name" value="BSH_RND"/>
    <property type="match status" value="1"/>
</dbReference>
<dbReference type="Pfam" id="PF25967">
    <property type="entry name" value="RND-MFP_C"/>
    <property type="match status" value="1"/>
</dbReference>
<keyword evidence="4" id="KW-0812">Transmembrane</keyword>
<dbReference type="InterPro" id="IPR058627">
    <property type="entry name" value="MdtA-like_C"/>
</dbReference>
<keyword evidence="3" id="KW-0813">Transport</keyword>
<dbReference type="InterPro" id="IPR058792">
    <property type="entry name" value="Beta-barrel_RND_2"/>
</dbReference>
<reference evidence="8 9" key="1">
    <citation type="journal article" date="2017" name="Int. J. Syst. Evol. Microbiol.">
        <title>Rouxiella badensis sp. nov. and Rouxiella silvae sp. nov. isolated from peat bog soil in Germany and emendation of the genus description.</title>
        <authorList>
            <person name="Le Fleche-Mateos A."/>
            <person name="Kugler J.H."/>
            <person name="Hansen S.H."/>
            <person name="Syldatk C."/>
            <person name="Hausmann R."/>
            <person name="Lomprez F."/>
            <person name="Vandenbogaert M."/>
            <person name="Manuguerra J.C."/>
            <person name="Grimont P.A."/>
        </authorList>
    </citation>
    <scope>NUCLEOTIDE SEQUENCE [LARGE SCALE GENOMIC DNA]</scope>
    <source>
        <strain evidence="8 9">DSM 100043</strain>
    </source>
</reference>
<feature type="domain" description="Multidrug resistance protein MdtA-like C-terminal permuted SH3" evidence="7">
    <location>
        <begin position="316"/>
        <end position="365"/>
    </location>
</feature>
<evidence type="ECO:0000313" key="9">
    <source>
        <dbReference type="Proteomes" id="UP000192536"/>
    </source>
</evidence>
<keyword evidence="4" id="KW-0472">Membrane</keyword>
<dbReference type="STRING" id="1646377.BS640_18195"/>
<dbReference type="AlphaFoldDB" id="A0A1X0WBC7"/>
<evidence type="ECO:0000259" key="6">
    <source>
        <dbReference type="Pfam" id="PF25954"/>
    </source>
</evidence>
<dbReference type="GO" id="GO:1990281">
    <property type="term" value="C:efflux pump complex"/>
    <property type="evidence" value="ECO:0007669"/>
    <property type="project" value="TreeGrafter"/>
</dbReference>
<name>A0A1X0WBC7_9GAMM</name>